<keyword evidence="4" id="KW-0472">Membrane</keyword>
<dbReference type="GO" id="GO:0005524">
    <property type="term" value="F:ATP binding"/>
    <property type="evidence" value="ECO:0007669"/>
    <property type="project" value="UniProtKB-UniRule"/>
</dbReference>
<dbReference type="SUPFAM" id="SSF52540">
    <property type="entry name" value="P-loop containing nucleoside triphosphate hydrolases"/>
    <property type="match status" value="3"/>
</dbReference>
<organism evidence="7 8">
    <name type="scientific">Lachnoanaerobaculum gingivalis</name>
    <dbReference type="NCBI Taxonomy" id="2490855"/>
    <lineage>
        <taxon>Bacteria</taxon>
        <taxon>Bacillati</taxon>
        <taxon>Bacillota</taxon>
        <taxon>Clostridia</taxon>
        <taxon>Lachnospirales</taxon>
        <taxon>Lachnospiraceae</taxon>
        <taxon>Lachnoanaerobaculum</taxon>
    </lineage>
</organism>
<feature type="domain" description="FtsK" evidence="6">
    <location>
        <begin position="1109"/>
        <end position="1295"/>
    </location>
</feature>
<keyword evidence="2 3" id="KW-0067">ATP-binding</keyword>
<dbReference type="RefSeq" id="WP_128674883.1">
    <property type="nucleotide sequence ID" value="NZ_RRCO01000006.1"/>
</dbReference>
<evidence type="ECO:0000259" key="6">
    <source>
        <dbReference type="PROSITE" id="PS50901"/>
    </source>
</evidence>
<dbReference type="CDD" id="cd01127">
    <property type="entry name" value="TrwB_TraG_TraD_VirD4"/>
    <property type="match status" value="1"/>
</dbReference>
<dbReference type="GO" id="GO:0003677">
    <property type="term" value="F:DNA binding"/>
    <property type="evidence" value="ECO:0007669"/>
    <property type="project" value="InterPro"/>
</dbReference>
<dbReference type="PANTHER" id="PTHR22683">
    <property type="entry name" value="SPORULATION PROTEIN RELATED"/>
    <property type="match status" value="1"/>
</dbReference>
<dbReference type="InterPro" id="IPR008984">
    <property type="entry name" value="SMAD_FHA_dom_sf"/>
</dbReference>
<proteinExistence type="predicted"/>
<dbReference type="EMBL" id="RRCO01000006">
    <property type="protein sequence ID" value="RRJ24543.1"/>
    <property type="molecule type" value="Genomic_DNA"/>
</dbReference>
<keyword evidence="4" id="KW-1133">Transmembrane helix</keyword>
<dbReference type="OrthoDB" id="9807790at2"/>
<feature type="domain" description="FHA" evidence="5">
    <location>
        <begin position="112"/>
        <end position="161"/>
    </location>
</feature>
<dbReference type="SUPFAM" id="SSF49879">
    <property type="entry name" value="SMAD/FHA domain"/>
    <property type="match status" value="1"/>
</dbReference>
<dbReference type="SMART" id="SM00240">
    <property type="entry name" value="FHA"/>
    <property type="match status" value="1"/>
</dbReference>
<evidence type="ECO:0000256" key="4">
    <source>
        <dbReference type="SAM" id="Phobius"/>
    </source>
</evidence>
<sequence>MIKSLTFFANSGFYEVTLPAINNEDYLLSMENVKHPELKGLNLRFEVVHDIWYLLEVSGGYIISGERGDKSLFSGDVINIVKGGAEIAVMFQESTEAFRDLAKVVLSDRRMVSIGRDRGCDIVLDYKNMVSSHHALLRFQDGSWYIKDASTNGTFVNDKKLTDEKKLHRGDIIVIIGIRMMFLGNYLAVDIRSKTYTVRLNGMKILNEKNFQAKARKLYTKDEKLFHRSPRRLFPMKKKIFDIDNPPEKEPEDTASVLWQIGPSMTMVIPMMFGTMMANSPNAGMGASGMIMAVASAGIGVFWGVANYNKAKHDRICKEKRRITSYTEYLQEKGLEIEEDYKQRRVALERIYNPAHFYLENFTEDTLWTRNPAHEDFMYYRLGIGSMPSLAEINVTKQGFRVEKDPWQGRGEAIKKSFEELKEVPIGVNLMDYSIIGVVSEKKSAAMDILRLLAAQIAYNNCYTDMRIAAVFNGCNEEEATSLEVLKWLPHCWSPDKRTRYIAGDREEAREVFFELAQVLRDRFNTDDNDKVQKFLPHYVLFITEQEYLEGEIIKGFIENEKNVGLHTVIVAETVTDLPNTVDFVIQNDEEFCGFYSLLADFEDRIKLLPDYIAARHLERITRRIAHYRVKENSVSSGLPSGIEFVEMYGVHSLKELGVKNRWIKNRPYESMGALVGVKDGGKPCFLDIHEKYHGPHGLVAGTTGSGKSETLQTYLLSLAINFSPDDVAYFIIDYKGGGMANLFDGLPHMVGAISNLSGSQVQRALVSIKSENRRRQRMLNEAGVNNINSYTRLYKEGGISEPMPHLLIIVDEFAELKREEPDFMKQLISVAQVGRSLGVHLILSTQKPAGTVDENIWSNSKFRLCLRVQDVQDSKDMLKKPDAAYLIHPGRCYLQVGQDEVYELFQSGYSGAVYHEEEQSKQIASMLNLNGRVSLVGNANQRRMAQEKKRVWALKIIDLMFAYRREREDYSLHSQKEIVEDLQEILQKEGMPFEKNERNENKLYALFNFLAEHSQESKEEVLCKYMEKLEKTGEELPAQKQNSQLDAVISHLHDVFVENRYRLPKPLWMDPLKERIEWRGLKQNQEEGVTEHRVVPVALGLVDHPSNQEQFVLEYDLESMGNTLVLGIPGSGKSTFLQTLLYGLLTKHSPSQLQVYGVDFSSQITACFERFPHCGGIVFENEDEKLERLLHLLERILEDRKKLIRGQSFFDYNKMVNNKLPVILFYIDQYSNFRNQVSDDTEEFLVKLSREGVAYGIYMILSTTSLYSADIASKLAKNFTQAYPLEQKDKFDYTEALSLMRIETLPEQGVKGRGLMRMDDFALEFQVALVDEALSDYDRAQKIIAEGREKDETWNGIRPAPIPTIPENATFDIFVEDTQVRKAIEDPTVLPFAYNLRDAMPYNISLIRSLGYLISGKSMTGKTNALQMIYRIAAEKKGNVYYIDITGNALHLPEYENTRIIDDLDGMYKMCEELIPVLRERNKQKKALESEDYTPEEIFAHMQDETPIFILIDGIQELLEKLQSATGQYTNIRSLFENFADKGRLHKIYFIMTLNSDQTSQVLGYKFMEFITKKIDGIHLGGNCISQRILNFDKLSYQQQNQALKPGYAYVSTYEEDSAQEVYVPMARTRKKGGEKQ</sequence>
<evidence type="ECO:0000259" key="5">
    <source>
        <dbReference type="PROSITE" id="PS50006"/>
    </source>
</evidence>
<feature type="transmembrane region" description="Helical" evidence="4">
    <location>
        <begin position="290"/>
        <end position="308"/>
    </location>
</feature>
<evidence type="ECO:0000256" key="3">
    <source>
        <dbReference type="PROSITE-ProRule" id="PRU00289"/>
    </source>
</evidence>
<dbReference type="Pfam" id="PF01580">
    <property type="entry name" value="FtsK_SpoIIIE"/>
    <property type="match status" value="2"/>
</dbReference>
<name>A0A3P3QW81_9FIRM</name>
<feature type="binding site" evidence="3">
    <location>
        <begin position="702"/>
        <end position="709"/>
    </location>
    <ligand>
        <name>ATP</name>
        <dbReference type="ChEBI" id="CHEBI:30616"/>
    </ligand>
</feature>
<dbReference type="Pfam" id="PF00498">
    <property type="entry name" value="FHA"/>
    <property type="match status" value="1"/>
</dbReference>
<feature type="transmembrane region" description="Helical" evidence="4">
    <location>
        <begin position="170"/>
        <end position="189"/>
    </location>
</feature>
<dbReference type="GO" id="GO:0016020">
    <property type="term" value="C:membrane"/>
    <property type="evidence" value="ECO:0007669"/>
    <property type="project" value="UniProtKB-SubCell"/>
</dbReference>
<dbReference type="InterPro" id="IPR027417">
    <property type="entry name" value="P-loop_NTPase"/>
</dbReference>
<dbReference type="InterPro" id="IPR000253">
    <property type="entry name" value="FHA_dom"/>
</dbReference>
<evidence type="ECO:0000256" key="1">
    <source>
        <dbReference type="ARBA" id="ARBA00022741"/>
    </source>
</evidence>
<keyword evidence="1 3" id="KW-0547">Nucleotide-binding</keyword>
<dbReference type="Gene3D" id="3.40.50.300">
    <property type="entry name" value="P-loop containing nucleotide triphosphate hydrolases"/>
    <property type="match status" value="3"/>
</dbReference>
<dbReference type="SMART" id="SM00382">
    <property type="entry name" value="AAA"/>
    <property type="match status" value="3"/>
</dbReference>
<feature type="binding site" evidence="3">
    <location>
        <begin position="1128"/>
        <end position="1135"/>
    </location>
    <ligand>
        <name>ATP</name>
        <dbReference type="ChEBI" id="CHEBI:30616"/>
    </ligand>
</feature>
<dbReference type="PROSITE" id="PS50006">
    <property type="entry name" value="FHA_DOMAIN"/>
    <property type="match status" value="1"/>
</dbReference>
<comment type="caution">
    <text evidence="7">The sequence shown here is derived from an EMBL/GenBank/DDBJ whole genome shotgun (WGS) entry which is preliminary data.</text>
</comment>
<accession>A0A3P3QW81</accession>
<dbReference type="Proteomes" id="UP000272490">
    <property type="component" value="Unassembled WGS sequence"/>
</dbReference>
<evidence type="ECO:0000313" key="8">
    <source>
        <dbReference type="Proteomes" id="UP000272490"/>
    </source>
</evidence>
<dbReference type="InterPro" id="IPR003593">
    <property type="entry name" value="AAA+_ATPase"/>
</dbReference>
<keyword evidence="8" id="KW-1185">Reference proteome</keyword>
<dbReference type="InterPro" id="IPR002543">
    <property type="entry name" value="FtsK_dom"/>
</dbReference>
<evidence type="ECO:0000256" key="2">
    <source>
        <dbReference type="ARBA" id="ARBA00022840"/>
    </source>
</evidence>
<gene>
    <name evidence="7" type="ORF">EHV10_12200</name>
</gene>
<dbReference type="Gene3D" id="2.60.200.20">
    <property type="match status" value="1"/>
</dbReference>
<keyword evidence="4" id="KW-0812">Transmembrane</keyword>
<protein>
    <submittedName>
        <fullName evidence="7">DUF853 family protein</fullName>
    </submittedName>
</protein>
<dbReference type="CDD" id="cd00060">
    <property type="entry name" value="FHA"/>
    <property type="match status" value="1"/>
</dbReference>
<evidence type="ECO:0000313" key="7">
    <source>
        <dbReference type="EMBL" id="RRJ24543.1"/>
    </source>
</evidence>
<reference evidence="7 8" key="1">
    <citation type="submission" date="2018-11" db="EMBL/GenBank/DDBJ databases">
        <title>Genome sequencing of Lachnoanaerobaculum sp. KCOM 2030 (= ChDC B114).</title>
        <authorList>
            <person name="Kook J.-K."/>
            <person name="Park S.-N."/>
            <person name="Lim Y.K."/>
        </authorList>
    </citation>
    <scope>NUCLEOTIDE SEQUENCE [LARGE SCALE GENOMIC DNA]</scope>
    <source>
        <strain evidence="7 8">KCOM 2030</strain>
    </source>
</reference>
<dbReference type="InterPro" id="IPR050206">
    <property type="entry name" value="FtsK/SpoIIIE/SftA"/>
</dbReference>
<dbReference type="PANTHER" id="PTHR22683:SF1">
    <property type="entry name" value="TYPE VII SECRETION SYSTEM PROTEIN ESSC"/>
    <property type="match status" value="1"/>
</dbReference>
<feature type="domain" description="FtsK" evidence="6">
    <location>
        <begin position="682"/>
        <end position="876"/>
    </location>
</feature>
<dbReference type="PROSITE" id="PS50901">
    <property type="entry name" value="FTSK"/>
    <property type="match status" value="2"/>
</dbReference>